<accession>A0ABS9KJR5</accession>
<dbReference type="NCBIfam" id="TIGR02999">
    <property type="entry name" value="Sig-70_X6"/>
    <property type="match status" value="1"/>
</dbReference>
<keyword evidence="4" id="KW-0804">Transcription</keyword>
<comment type="similarity">
    <text evidence="1">Belongs to the sigma-70 factor family. ECF subfamily.</text>
</comment>
<dbReference type="InterPro" id="IPR011517">
    <property type="entry name" value="RNA_pol_sigma70_ECF-like"/>
</dbReference>
<dbReference type="PANTHER" id="PTHR43133:SF39">
    <property type="entry name" value="SIMILAR TO RNA POLYMERASE SIGMA-E FACTOR"/>
    <property type="match status" value="1"/>
</dbReference>
<sequence>MKRTPQQTVTQLLQNYDREDQQAVNKLFEHVYDELYKIARGRRRKWHGNETMNTTAVLHEAYLKLVDQSEVEWQSRTHFFAAASKVMRHILINYARDKNRQKRGGDQERVSFEKLNLAASGKLTFSDEHNKALIALDEALKRLEGENEKLCKIVECRFFGGMTIEETAEALGISPSTVKRGWKTAQLWIYRELKTELESAGELDS</sequence>
<evidence type="ECO:0000256" key="4">
    <source>
        <dbReference type="ARBA" id="ARBA00023163"/>
    </source>
</evidence>
<dbReference type="SUPFAM" id="SSF88659">
    <property type="entry name" value="Sigma3 and sigma4 domains of RNA polymerase sigma factors"/>
    <property type="match status" value="1"/>
</dbReference>
<proteinExistence type="inferred from homology"/>
<evidence type="ECO:0000256" key="1">
    <source>
        <dbReference type="ARBA" id="ARBA00010641"/>
    </source>
</evidence>
<evidence type="ECO:0000259" key="6">
    <source>
        <dbReference type="Pfam" id="PF07638"/>
    </source>
</evidence>
<dbReference type="NCBIfam" id="TIGR02937">
    <property type="entry name" value="sigma70-ECF"/>
    <property type="match status" value="1"/>
</dbReference>
<dbReference type="InterPro" id="IPR039425">
    <property type="entry name" value="RNA_pol_sigma-70-like"/>
</dbReference>
<evidence type="ECO:0000313" key="8">
    <source>
        <dbReference type="Proteomes" id="UP001165366"/>
    </source>
</evidence>
<keyword evidence="2" id="KW-0805">Transcription regulation</keyword>
<keyword evidence="5" id="KW-0175">Coiled coil</keyword>
<evidence type="ECO:0000256" key="2">
    <source>
        <dbReference type="ARBA" id="ARBA00023015"/>
    </source>
</evidence>
<gene>
    <name evidence="7" type="ORF">L6773_21140</name>
</gene>
<dbReference type="Gene3D" id="1.10.1740.10">
    <property type="match status" value="1"/>
</dbReference>
<dbReference type="EMBL" id="JAKLWS010000072">
    <property type="protein sequence ID" value="MCG2591090.1"/>
    <property type="molecule type" value="Genomic_DNA"/>
</dbReference>
<name>A0ABS9KJR5_9BACT</name>
<keyword evidence="8" id="KW-1185">Reference proteome</keyword>
<dbReference type="SUPFAM" id="SSF88946">
    <property type="entry name" value="Sigma2 domain of RNA polymerase sigma factors"/>
    <property type="match status" value="1"/>
</dbReference>
<evidence type="ECO:0000256" key="5">
    <source>
        <dbReference type="SAM" id="Coils"/>
    </source>
</evidence>
<dbReference type="InterPro" id="IPR014284">
    <property type="entry name" value="RNA_pol_sigma-70_dom"/>
</dbReference>
<keyword evidence="3" id="KW-0731">Sigma factor</keyword>
<reference evidence="7" key="1">
    <citation type="submission" date="2022-01" db="EMBL/GenBank/DDBJ databases">
        <authorList>
            <person name="Wang Y."/>
        </authorList>
    </citation>
    <scope>NUCLEOTIDE SEQUENCE</scope>
    <source>
        <strain evidence="7">WB101</strain>
    </source>
</reference>
<dbReference type="InterPro" id="IPR013325">
    <property type="entry name" value="RNA_pol_sigma_r2"/>
</dbReference>
<dbReference type="Pfam" id="PF07638">
    <property type="entry name" value="Sigma70_ECF"/>
    <property type="match status" value="1"/>
</dbReference>
<feature type="domain" description="RNA polymerase sigma-70 ECF-like HTH" evidence="6">
    <location>
        <begin position="7"/>
        <end position="194"/>
    </location>
</feature>
<organism evidence="7 8">
    <name type="scientific">Rhodohalobacter sulfatireducens</name>
    <dbReference type="NCBI Taxonomy" id="2911366"/>
    <lineage>
        <taxon>Bacteria</taxon>
        <taxon>Pseudomonadati</taxon>
        <taxon>Balneolota</taxon>
        <taxon>Balneolia</taxon>
        <taxon>Balneolales</taxon>
        <taxon>Balneolaceae</taxon>
        <taxon>Rhodohalobacter</taxon>
    </lineage>
</organism>
<dbReference type="InterPro" id="IPR013324">
    <property type="entry name" value="RNA_pol_sigma_r3/r4-like"/>
</dbReference>
<dbReference type="RefSeq" id="WP_237856643.1">
    <property type="nucleotide sequence ID" value="NZ_JAKLWS010000072.1"/>
</dbReference>
<dbReference type="Gene3D" id="1.10.10.10">
    <property type="entry name" value="Winged helix-like DNA-binding domain superfamily/Winged helix DNA-binding domain"/>
    <property type="match status" value="1"/>
</dbReference>
<reference evidence="7" key="2">
    <citation type="submission" date="2024-05" db="EMBL/GenBank/DDBJ databases">
        <title>Rhodohalobacter halophilus gen. nov., sp. nov., a moderately halophilic member of the family Balneolaceae.</title>
        <authorList>
            <person name="Xia J."/>
        </authorList>
    </citation>
    <scope>NUCLEOTIDE SEQUENCE</scope>
    <source>
        <strain evidence="7">WB101</strain>
    </source>
</reference>
<dbReference type="Proteomes" id="UP001165366">
    <property type="component" value="Unassembled WGS sequence"/>
</dbReference>
<protein>
    <submittedName>
        <fullName evidence="7">Sigma-70 family RNA polymerase sigma factor</fullName>
    </submittedName>
</protein>
<feature type="coiled-coil region" evidence="5">
    <location>
        <begin position="126"/>
        <end position="153"/>
    </location>
</feature>
<evidence type="ECO:0000313" key="7">
    <source>
        <dbReference type="EMBL" id="MCG2591090.1"/>
    </source>
</evidence>
<dbReference type="InterPro" id="IPR053812">
    <property type="entry name" value="HTH_Sigma70_ECF-like"/>
</dbReference>
<dbReference type="InterPro" id="IPR036388">
    <property type="entry name" value="WH-like_DNA-bd_sf"/>
</dbReference>
<dbReference type="PANTHER" id="PTHR43133">
    <property type="entry name" value="RNA POLYMERASE ECF-TYPE SIGMA FACTO"/>
    <property type="match status" value="1"/>
</dbReference>
<comment type="caution">
    <text evidence="7">The sequence shown here is derived from an EMBL/GenBank/DDBJ whole genome shotgun (WGS) entry which is preliminary data.</text>
</comment>
<evidence type="ECO:0000256" key="3">
    <source>
        <dbReference type="ARBA" id="ARBA00023082"/>
    </source>
</evidence>